<evidence type="ECO:0000313" key="4">
    <source>
        <dbReference type="EMBL" id="MDC8015133.1"/>
    </source>
</evidence>
<name>A0A9X4BJX0_9GAMM</name>
<feature type="compositionally biased region" description="Low complexity" evidence="1">
    <location>
        <begin position="253"/>
        <end position="268"/>
    </location>
</feature>
<keyword evidence="2" id="KW-0732">Signal</keyword>
<dbReference type="AlphaFoldDB" id="A0A9X4BJX0"/>
<sequence length="565" mass="59772">MNTSLLTKLLPLAACAALVACGTPSDGAVPVAAANEPARVATAQAAPASVVDEIAANLQACSYDGAPVKVPARGGGTPPADCRDMVARIMQFTGLPQNFDVIEAKVPNAAALVVLDEAKLPRRVIAFNDDFIAVVRRATGGNAWAPVSIMAHEIGHHLSGHTIMPGGSQPPTELEADKFSGFVLHKMGASLADAQQAMTSLVADGPDGATHPGRGKRLAAIAEGWTQACRQAGRTDCTQGDAVAQTSPPPMSPVATPAPSLPATTPATPLTAATPAAGPDVVPAPGSTPSKFGQFVYDEFGYFDRAERARVEQTMFAFAQEPGIEVVTLLVRDLHGLSAQDYAHAMMRQLRVGKLDVGNGAVVVIAPVQRAAAIALGPGLMLENAYLVENQVKSLQRSIEYGWSVCEKKRACAGWTENFLGVATSIAGSGKHWEWRIRYQNLADMIAVNAREFDERQASGASYDPNRSATWRKLVRFSGSVANLAPDKNDKRHFVNEKHAERVGPALLVREEGGGDAMLYLDPRTSALMPAGPLVEGRRYSFVARESNLHGAPPQLDLLSYDALP</sequence>
<dbReference type="EMBL" id="JAOVZO020000020">
    <property type="protein sequence ID" value="MDC8015133.1"/>
    <property type="molecule type" value="Genomic_DNA"/>
</dbReference>
<gene>
    <name evidence="4" type="ORF">OD750_021525</name>
</gene>
<feature type="domain" description="TPM" evidence="3">
    <location>
        <begin position="296"/>
        <end position="381"/>
    </location>
</feature>
<dbReference type="PANTHER" id="PTHR30373">
    <property type="entry name" value="UPF0603 PROTEIN YGCG"/>
    <property type="match status" value="1"/>
</dbReference>
<organism evidence="4 5">
    <name type="scientific">Tahibacter soli</name>
    <dbReference type="NCBI Taxonomy" id="2983605"/>
    <lineage>
        <taxon>Bacteria</taxon>
        <taxon>Pseudomonadati</taxon>
        <taxon>Pseudomonadota</taxon>
        <taxon>Gammaproteobacteria</taxon>
        <taxon>Lysobacterales</taxon>
        <taxon>Rhodanobacteraceae</taxon>
        <taxon>Tahibacter</taxon>
    </lineage>
</organism>
<reference evidence="4" key="1">
    <citation type="submission" date="2023-02" db="EMBL/GenBank/DDBJ databases">
        <title>Tahibacter soli sp. nov. isolated from soil.</title>
        <authorList>
            <person name="Baek J.H."/>
            <person name="Lee J.K."/>
            <person name="Choi D.G."/>
            <person name="Jeon C.O."/>
        </authorList>
    </citation>
    <scope>NUCLEOTIDE SEQUENCE</scope>
    <source>
        <strain evidence="4">BL</strain>
    </source>
</reference>
<dbReference type="Pfam" id="PF04536">
    <property type="entry name" value="TPM_phosphatase"/>
    <property type="match status" value="1"/>
</dbReference>
<feature type="region of interest" description="Disordered" evidence="1">
    <location>
        <begin position="239"/>
        <end position="268"/>
    </location>
</feature>
<dbReference type="Gene3D" id="3.10.310.50">
    <property type="match status" value="1"/>
</dbReference>
<feature type="chain" id="PRO_5040882064" evidence="2">
    <location>
        <begin position="28"/>
        <end position="565"/>
    </location>
</feature>
<dbReference type="Proteomes" id="UP001139971">
    <property type="component" value="Unassembled WGS sequence"/>
</dbReference>
<feature type="signal peptide" evidence="2">
    <location>
        <begin position="1"/>
        <end position="27"/>
    </location>
</feature>
<proteinExistence type="predicted"/>
<protein>
    <submittedName>
        <fullName evidence="4">TPM domain-containing protein</fullName>
    </submittedName>
</protein>
<evidence type="ECO:0000259" key="3">
    <source>
        <dbReference type="Pfam" id="PF04536"/>
    </source>
</evidence>
<keyword evidence="5" id="KW-1185">Reference proteome</keyword>
<comment type="caution">
    <text evidence="4">The sequence shown here is derived from an EMBL/GenBank/DDBJ whole genome shotgun (WGS) entry which is preliminary data.</text>
</comment>
<evidence type="ECO:0000256" key="1">
    <source>
        <dbReference type="SAM" id="MobiDB-lite"/>
    </source>
</evidence>
<evidence type="ECO:0000313" key="5">
    <source>
        <dbReference type="Proteomes" id="UP001139971"/>
    </source>
</evidence>
<evidence type="ECO:0000256" key="2">
    <source>
        <dbReference type="SAM" id="SignalP"/>
    </source>
</evidence>
<dbReference type="RefSeq" id="WP_263544155.1">
    <property type="nucleotide sequence ID" value="NZ_JAOVZO020000020.1"/>
</dbReference>
<dbReference type="PANTHER" id="PTHR30373:SF2">
    <property type="entry name" value="UPF0603 PROTEIN YGCG"/>
    <property type="match status" value="1"/>
</dbReference>
<dbReference type="InterPro" id="IPR007621">
    <property type="entry name" value="TPM_dom"/>
</dbReference>
<accession>A0A9X4BJX0</accession>